<keyword evidence="5" id="KW-0732">Signal</keyword>
<name>A0A1I3QUU0_9RHOB</name>
<proteinExistence type="predicted"/>
<evidence type="ECO:0000256" key="2">
    <source>
        <dbReference type="ARBA" id="ARBA00023136"/>
    </source>
</evidence>
<evidence type="ECO:0000313" key="8">
    <source>
        <dbReference type="Proteomes" id="UP000199630"/>
    </source>
</evidence>
<dbReference type="InterPro" id="IPR006664">
    <property type="entry name" value="OMP_bac"/>
</dbReference>
<sequence length="216" mass="22352">MKSPLYIALPMTAVLGLTACMDAYDPNSKTTQGAVVGAALGGIAAAATSGDNDKLAKTAVGAMIGGAIGGAIGQQLDKQAADLRQDLGNDNVSIVNTGSQLIVTMPQDILFATDSAVVVPSLQNDLRSLAYNLQDYPNTTVQVIGHTDNTGSAAYNQELSTRRASAVATILTANGVSPNRIRAYGRGEDQPIATNLTPEGRAQNRRVEIIITPNAT</sequence>
<evidence type="ECO:0000256" key="4">
    <source>
        <dbReference type="PROSITE-ProRule" id="PRU00473"/>
    </source>
</evidence>
<evidence type="ECO:0000256" key="5">
    <source>
        <dbReference type="SAM" id="SignalP"/>
    </source>
</evidence>
<keyword evidence="8" id="KW-1185">Reference proteome</keyword>
<dbReference type="InterPro" id="IPR039567">
    <property type="entry name" value="Gly-zipper"/>
</dbReference>
<organism evidence="7 8">
    <name type="scientific">Celeribacter neptunius</name>
    <dbReference type="NCBI Taxonomy" id="588602"/>
    <lineage>
        <taxon>Bacteria</taxon>
        <taxon>Pseudomonadati</taxon>
        <taxon>Pseudomonadota</taxon>
        <taxon>Alphaproteobacteria</taxon>
        <taxon>Rhodobacterales</taxon>
        <taxon>Roseobacteraceae</taxon>
        <taxon>Celeribacter</taxon>
    </lineage>
</organism>
<dbReference type="RefSeq" id="WP_090060402.1">
    <property type="nucleotide sequence ID" value="NZ_FORH01000003.1"/>
</dbReference>
<dbReference type="PANTHER" id="PTHR30329:SF21">
    <property type="entry name" value="LIPOPROTEIN YIAD-RELATED"/>
    <property type="match status" value="1"/>
</dbReference>
<evidence type="ECO:0000256" key="3">
    <source>
        <dbReference type="ARBA" id="ARBA00023237"/>
    </source>
</evidence>
<dbReference type="InterPro" id="IPR006665">
    <property type="entry name" value="OmpA-like"/>
</dbReference>
<dbReference type="CDD" id="cd07185">
    <property type="entry name" value="OmpA_C-like"/>
    <property type="match status" value="1"/>
</dbReference>
<dbReference type="EMBL" id="FORH01000003">
    <property type="protein sequence ID" value="SFJ37222.1"/>
    <property type="molecule type" value="Genomic_DNA"/>
</dbReference>
<keyword evidence="2 4" id="KW-0472">Membrane</keyword>
<evidence type="ECO:0000313" key="7">
    <source>
        <dbReference type="EMBL" id="SFJ37222.1"/>
    </source>
</evidence>
<evidence type="ECO:0000259" key="6">
    <source>
        <dbReference type="PROSITE" id="PS51123"/>
    </source>
</evidence>
<dbReference type="SUPFAM" id="SSF103088">
    <property type="entry name" value="OmpA-like"/>
    <property type="match status" value="1"/>
</dbReference>
<reference evidence="8" key="1">
    <citation type="submission" date="2016-10" db="EMBL/GenBank/DDBJ databases">
        <authorList>
            <person name="Varghese N."/>
            <person name="Submissions S."/>
        </authorList>
    </citation>
    <scope>NUCLEOTIDE SEQUENCE [LARGE SCALE GENOMIC DNA]</scope>
    <source>
        <strain evidence="8">DSM 26471</strain>
    </source>
</reference>
<keyword evidence="3" id="KW-0998">Cell outer membrane</keyword>
<feature type="chain" id="PRO_5011779062" evidence="5">
    <location>
        <begin position="24"/>
        <end position="216"/>
    </location>
</feature>
<gene>
    <name evidence="7" type="ORF">SAMN04487991_1953</name>
</gene>
<comment type="subcellular location">
    <subcellularLocation>
        <location evidence="1">Cell outer membrane</location>
    </subcellularLocation>
</comment>
<dbReference type="Proteomes" id="UP000199630">
    <property type="component" value="Unassembled WGS sequence"/>
</dbReference>
<feature type="domain" description="OmpA-like" evidence="6">
    <location>
        <begin position="98"/>
        <end position="215"/>
    </location>
</feature>
<dbReference type="PROSITE" id="PS51257">
    <property type="entry name" value="PROKAR_LIPOPROTEIN"/>
    <property type="match status" value="1"/>
</dbReference>
<evidence type="ECO:0000256" key="1">
    <source>
        <dbReference type="ARBA" id="ARBA00004442"/>
    </source>
</evidence>
<dbReference type="GO" id="GO:0009279">
    <property type="term" value="C:cell outer membrane"/>
    <property type="evidence" value="ECO:0007669"/>
    <property type="project" value="UniProtKB-SubCell"/>
</dbReference>
<protein>
    <submittedName>
        <fullName evidence="7">Outer membrane protein OmpA</fullName>
    </submittedName>
</protein>
<dbReference type="PRINTS" id="PR01021">
    <property type="entry name" value="OMPADOMAIN"/>
</dbReference>
<dbReference type="PRINTS" id="PR01023">
    <property type="entry name" value="NAFLGMOTY"/>
</dbReference>
<dbReference type="AlphaFoldDB" id="A0A1I3QUU0"/>
<accession>A0A1I3QUU0</accession>
<dbReference type="PROSITE" id="PS51123">
    <property type="entry name" value="OMPA_2"/>
    <property type="match status" value="1"/>
</dbReference>
<feature type="signal peptide" evidence="5">
    <location>
        <begin position="1"/>
        <end position="23"/>
    </location>
</feature>
<dbReference type="STRING" id="588602.SAMN04487991_1953"/>
<dbReference type="Gene3D" id="3.30.1330.60">
    <property type="entry name" value="OmpA-like domain"/>
    <property type="match status" value="1"/>
</dbReference>
<dbReference type="InterPro" id="IPR050330">
    <property type="entry name" value="Bact_OuterMem_StrucFunc"/>
</dbReference>
<dbReference type="InterPro" id="IPR036737">
    <property type="entry name" value="OmpA-like_sf"/>
</dbReference>
<dbReference type="Pfam" id="PF13488">
    <property type="entry name" value="Gly-zipper_Omp"/>
    <property type="match status" value="1"/>
</dbReference>
<dbReference type="PANTHER" id="PTHR30329">
    <property type="entry name" value="STATOR ELEMENT OF FLAGELLAR MOTOR COMPLEX"/>
    <property type="match status" value="1"/>
</dbReference>
<dbReference type="OrthoDB" id="9782229at2"/>
<dbReference type="Pfam" id="PF00691">
    <property type="entry name" value="OmpA"/>
    <property type="match status" value="1"/>
</dbReference>